<sequence length="185" mass="22067">MTKLVEIMLLFLTILKYSDSHPTQVIQPNNHELVNGVNEIPQSSATQTVNSENKDILSDRLKNEELRAKRETDDDNDDYILERRYGGRNRYYLVKDGRRYKIPHVHTIDQDYYIPHKSSNSRFNIYHPKYDNDPHDILDNFRIKGRLYKHHEDDDRDDDDSDEDNSDEDDSDEDDDDKKHRRRGC</sequence>
<dbReference type="Proteomes" id="UP000183832">
    <property type="component" value="Unassembled WGS sequence"/>
</dbReference>
<evidence type="ECO:0000256" key="1">
    <source>
        <dbReference type="SAM" id="MobiDB-lite"/>
    </source>
</evidence>
<reference evidence="3 4" key="1">
    <citation type="submission" date="2015-04" db="EMBL/GenBank/DDBJ databases">
        <authorList>
            <person name="Syromyatnikov M.Y."/>
            <person name="Popov V.N."/>
        </authorList>
    </citation>
    <scope>NUCLEOTIDE SEQUENCE [LARGE SCALE GENOMIC DNA]</scope>
</reference>
<keyword evidence="4" id="KW-1185">Reference proteome</keyword>
<keyword evidence="2" id="KW-0732">Signal</keyword>
<dbReference type="AlphaFoldDB" id="A0A1J1IZZ5"/>
<feature type="signal peptide" evidence="2">
    <location>
        <begin position="1"/>
        <end position="20"/>
    </location>
</feature>
<feature type="chain" id="PRO_5012339707" evidence="2">
    <location>
        <begin position="21"/>
        <end position="185"/>
    </location>
</feature>
<evidence type="ECO:0000313" key="3">
    <source>
        <dbReference type="EMBL" id="CRL05648.1"/>
    </source>
</evidence>
<name>A0A1J1IZZ5_9DIPT</name>
<protein>
    <submittedName>
        <fullName evidence="3">CLUMA_CG018684, isoform A</fullName>
    </submittedName>
</protein>
<proteinExistence type="predicted"/>
<evidence type="ECO:0000313" key="4">
    <source>
        <dbReference type="Proteomes" id="UP000183832"/>
    </source>
</evidence>
<feature type="region of interest" description="Disordered" evidence="1">
    <location>
        <begin position="150"/>
        <end position="185"/>
    </location>
</feature>
<dbReference type="EMBL" id="CVRI01000065">
    <property type="protein sequence ID" value="CRL05648.1"/>
    <property type="molecule type" value="Genomic_DNA"/>
</dbReference>
<gene>
    <name evidence="3" type="ORF">CLUMA_CG018684</name>
</gene>
<organism evidence="3 4">
    <name type="scientific">Clunio marinus</name>
    <dbReference type="NCBI Taxonomy" id="568069"/>
    <lineage>
        <taxon>Eukaryota</taxon>
        <taxon>Metazoa</taxon>
        <taxon>Ecdysozoa</taxon>
        <taxon>Arthropoda</taxon>
        <taxon>Hexapoda</taxon>
        <taxon>Insecta</taxon>
        <taxon>Pterygota</taxon>
        <taxon>Neoptera</taxon>
        <taxon>Endopterygota</taxon>
        <taxon>Diptera</taxon>
        <taxon>Nematocera</taxon>
        <taxon>Chironomoidea</taxon>
        <taxon>Chironomidae</taxon>
        <taxon>Clunio</taxon>
    </lineage>
</organism>
<accession>A0A1J1IZZ5</accession>
<evidence type="ECO:0000256" key="2">
    <source>
        <dbReference type="SAM" id="SignalP"/>
    </source>
</evidence>
<feature type="compositionally biased region" description="Acidic residues" evidence="1">
    <location>
        <begin position="154"/>
        <end position="176"/>
    </location>
</feature>